<keyword evidence="3" id="KW-0804">Transcription</keyword>
<dbReference type="SUPFAM" id="SSF51215">
    <property type="entry name" value="Regulatory protein AraC"/>
    <property type="match status" value="1"/>
</dbReference>
<keyword evidence="6" id="KW-1185">Reference proteome</keyword>
<dbReference type="InterPro" id="IPR037923">
    <property type="entry name" value="HTH-like"/>
</dbReference>
<reference evidence="5 6" key="1">
    <citation type="submission" date="2020-08" db="EMBL/GenBank/DDBJ databases">
        <title>Cohnella phylogeny.</title>
        <authorList>
            <person name="Dunlap C."/>
        </authorList>
    </citation>
    <scope>NUCLEOTIDE SEQUENCE [LARGE SCALE GENOMIC DNA]</scope>
    <source>
        <strain evidence="5 6">CBP 2801</strain>
    </source>
</reference>
<evidence type="ECO:0000259" key="4">
    <source>
        <dbReference type="PROSITE" id="PS01124"/>
    </source>
</evidence>
<dbReference type="RefSeq" id="WP_185127895.1">
    <property type="nucleotide sequence ID" value="NZ_JACJVO010000005.1"/>
</dbReference>
<dbReference type="PROSITE" id="PS01124">
    <property type="entry name" value="HTH_ARAC_FAMILY_2"/>
    <property type="match status" value="1"/>
</dbReference>
<keyword evidence="1" id="KW-0805">Transcription regulation</keyword>
<dbReference type="SUPFAM" id="SSF46689">
    <property type="entry name" value="Homeodomain-like"/>
    <property type="match status" value="2"/>
</dbReference>
<dbReference type="Proteomes" id="UP000564644">
    <property type="component" value="Unassembled WGS sequence"/>
</dbReference>
<dbReference type="PROSITE" id="PS00041">
    <property type="entry name" value="HTH_ARAC_FAMILY_1"/>
    <property type="match status" value="1"/>
</dbReference>
<dbReference type="InterPro" id="IPR018062">
    <property type="entry name" value="HTH_AraC-typ_CS"/>
</dbReference>
<dbReference type="Pfam" id="PF12833">
    <property type="entry name" value="HTH_18"/>
    <property type="match status" value="1"/>
</dbReference>
<dbReference type="InterPro" id="IPR009057">
    <property type="entry name" value="Homeodomain-like_sf"/>
</dbReference>
<dbReference type="Gene3D" id="2.60.120.10">
    <property type="entry name" value="Jelly Rolls"/>
    <property type="match status" value="1"/>
</dbReference>
<evidence type="ECO:0000256" key="1">
    <source>
        <dbReference type="ARBA" id="ARBA00023015"/>
    </source>
</evidence>
<evidence type="ECO:0000256" key="2">
    <source>
        <dbReference type="ARBA" id="ARBA00023125"/>
    </source>
</evidence>
<comment type="caution">
    <text evidence="5">The sequence shown here is derived from an EMBL/GenBank/DDBJ whole genome shotgun (WGS) entry which is preliminary data.</text>
</comment>
<dbReference type="GO" id="GO:0043565">
    <property type="term" value="F:sequence-specific DNA binding"/>
    <property type="evidence" value="ECO:0007669"/>
    <property type="project" value="InterPro"/>
</dbReference>
<dbReference type="SMART" id="SM00342">
    <property type="entry name" value="HTH_ARAC"/>
    <property type="match status" value="1"/>
</dbReference>
<keyword evidence="2" id="KW-0238">DNA-binding</keyword>
<protein>
    <submittedName>
        <fullName evidence="5">Helix-turn-helix transcriptional regulator</fullName>
    </submittedName>
</protein>
<dbReference type="InterPro" id="IPR014710">
    <property type="entry name" value="RmlC-like_jellyroll"/>
</dbReference>
<organism evidence="5 6">
    <name type="scientific">Cohnella zeiphila</name>
    <dbReference type="NCBI Taxonomy" id="2761120"/>
    <lineage>
        <taxon>Bacteria</taxon>
        <taxon>Bacillati</taxon>
        <taxon>Bacillota</taxon>
        <taxon>Bacilli</taxon>
        <taxon>Bacillales</taxon>
        <taxon>Paenibacillaceae</taxon>
        <taxon>Cohnella</taxon>
    </lineage>
</organism>
<sequence>MTISYFTILKNHLEHMQIEMVAAAESAADEAEPLTEGPEVCECTRMLLVTSGEGTLAVDGEEEPLKAGDCCIILSGMPHTVEAGPGSRLVFKWCHFHASFGDRELYKWLRLPRIVHMVQDEAAGLMDKIIYYVSHEGLTSRLRIKAAMLNLFSLYLERVPFGIEASYPEKPSQELEKIDTVLRYIDGHLAENITVEDLARQIFLHPNYFIVFFKGMMGCSPIQYVKQRRMETARALLLRPDCSISDVACRIGMKIYYFSRMFKSHTGLTPSKYRKLASVTAGSAPRS</sequence>
<feature type="domain" description="HTH araC/xylS-type" evidence="4">
    <location>
        <begin position="179"/>
        <end position="276"/>
    </location>
</feature>
<dbReference type="GO" id="GO:0003700">
    <property type="term" value="F:DNA-binding transcription factor activity"/>
    <property type="evidence" value="ECO:0007669"/>
    <property type="project" value="InterPro"/>
</dbReference>
<evidence type="ECO:0000256" key="3">
    <source>
        <dbReference type="ARBA" id="ARBA00023163"/>
    </source>
</evidence>
<dbReference type="AlphaFoldDB" id="A0A7X0SHS5"/>
<evidence type="ECO:0000313" key="5">
    <source>
        <dbReference type="EMBL" id="MBB6730231.1"/>
    </source>
</evidence>
<dbReference type="InterPro" id="IPR003313">
    <property type="entry name" value="AraC-bd"/>
</dbReference>
<dbReference type="Gene3D" id="1.10.10.60">
    <property type="entry name" value="Homeodomain-like"/>
    <property type="match status" value="2"/>
</dbReference>
<dbReference type="EMBL" id="JACJVO010000005">
    <property type="protein sequence ID" value="MBB6730231.1"/>
    <property type="molecule type" value="Genomic_DNA"/>
</dbReference>
<dbReference type="PANTHER" id="PTHR43280">
    <property type="entry name" value="ARAC-FAMILY TRANSCRIPTIONAL REGULATOR"/>
    <property type="match status" value="1"/>
</dbReference>
<accession>A0A7X0SHS5</accession>
<name>A0A7X0SHS5_9BACL</name>
<dbReference type="Pfam" id="PF02311">
    <property type="entry name" value="AraC_binding"/>
    <property type="match status" value="1"/>
</dbReference>
<dbReference type="InterPro" id="IPR018060">
    <property type="entry name" value="HTH_AraC"/>
</dbReference>
<dbReference type="PANTHER" id="PTHR43280:SF2">
    <property type="entry name" value="HTH-TYPE TRANSCRIPTIONAL REGULATOR EXSA"/>
    <property type="match status" value="1"/>
</dbReference>
<gene>
    <name evidence="5" type="ORF">H7C18_04900</name>
</gene>
<evidence type="ECO:0000313" key="6">
    <source>
        <dbReference type="Proteomes" id="UP000564644"/>
    </source>
</evidence>
<proteinExistence type="predicted"/>